<gene>
    <name evidence="2" type="ORF">LCGC14_2974640</name>
</gene>
<dbReference type="InterPro" id="IPR052701">
    <property type="entry name" value="GAG_Ulvan_Degrading_Sulfatases"/>
</dbReference>
<evidence type="ECO:0000259" key="1">
    <source>
        <dbReference type="Pfam" id="PF16347"/>
    </source>
</evidence>
<dbReference type="InterPro" id="IPR017850">
    <property type="entry name" value="Alkaline_phosphatase_core_sf"/>
</dbReference>
<dbReference type="InterPro" id="IPR032506">
    <property type="entry name" value="SGSH_C"/>
</dbReference>
<dbReference type="EMBL" id="LAZR01060579">
    <property type="protein sequence ID" value="KKK65388.1"/>
    <property type="molecule type" value="Genomic_DNA"/>
</dbReference>
<dbReference type="Pfam" id="PF16347">
    <property type="entry name" value="SGSH_C"/>
    <property type="match status" value="1"/>
</dbReference>
<dbReference type="AlphaFoldDB" id="A0A0F8X9C2"/>
<feature type="domain" description="N-sulphoglucosamine sulphohydrolase C-terminal" evidence="1">
    <location>
        <begin position="2"/>
        <end position="99"/>
    </location>
</feature>
<protein>
    <recommendedName>
        <fullName evidence="1">N-sulphoglucosamine sulphohydrolase C-terminal domain-containing protein</fullName>
    </recommendedName>
</protein>
<sequence length="248" mass="28468">HVPLAVSWPEKIKPGRNSEDLINLADIAPTILEITNAGTGKMQPMSARSFSDILLSDRSGKIDPSRDAIYTGRERHSSARWMNLGYPQRAIRTENFLYIRNAYPERWPAGAPQRMNSENPEEHDFMHGLDEDGKYMGGVYCDIDDGVTKAYLIENMSDPEVAPYFDLAMGKRAAEELFDIKNDPFTIHNLAEDKEYSEALAMMRSKLDEFLRKTEDPRVVGPNPDIFENYQRFYTVRPFPKPDWVEKD</sequence>
<feature type="non-terminal residue" evidence="2">
    <location>
        <position position="1"/>
    </location>
</feature>
<dbReference type="PANTHER" id="PTHR43751">
    <property type="entry name" value="SULFATASE"/>
    <property type="match status" value="1"/>
</dbReference>
<name>A0A0F8X9C2_9ZZZZ</name>
<dbReference type="SUPFAM" id="SSF53649">
    <property type="entry name" value="Alkaline phosphatase-like"/>
    <property type="match status" value="1"/>
</dbReference>
<comment type="caution">
    <text evidence="2">The sequence shown here is derived from an EMBL/GenBank/DDBJ whole genome shotgun (WGS) entry which is preliminary data.</text>
</comment>
<reference evidence="2" key="1">
    <citation type="journal article" date="2015" name="Nature">
        <title>Complex archaea that bridge the gap between prokaryotes and eukaryotes.</title>
        <authorList>
            <person name="Spang A."/>
            <person name="Saw J.H."/>
            <person name="Jorgensen S.L."/>
            <person name="Zaremba-Niedzwiedzka K."/>
            <person name="Martijn J."/>
            <person name="Lind A.E."/>
            <person name="van Eijk R."/>
            <person name="Schleper C."/>
            <person name="Guy L."/>
            <person name="Ettema T.J."/>
        </authorList>
    </citation>
    <scope>NUCLEOTIDE SEQUENCE</scope>
</reference>
<dbReference type="PANTHER" id="PTHR43751:SF1">
    <property type="entry name" value="SULFATASE ATSG-RELATED"/>
    <property type="match status" value="1"/>
</dbReference>
<proteinExistence type="predicted"/>
<organism evidence="2">
    <name type="scientific">marine sediment metagenome</name>
    <dbReference type="NCBI Taxonomy" id="412755"/>
    <lineage>
        <taxon>unclassified sequences</taxon>
        <taxon>metagenomes</taxon>
        <taxon>ecological metagenomes</taxon>
    </lineage>
</organism>
<dbReference type="Gene3D" id="3.40.720.10">
    <property type="entry name" value="Alkaline Phosphatase, subunit A"/>
    <property type="match status" value="1"/>
</dbReference>
<accession>A0A0F8X9C2</accession>
<evidence type="ECO:0000313" key="2">
    <source>
        <dbReference type="EMBL" id="KKK65388.1"/>
    </source>
</evidence>